<keyword evidence="9 13" id="KW-0472">Membrane</keyword>
<comment type="catalytic activity">
    <reaction evidence="10">
        <text>a 1,2-diacyl-sn-glycero-3-phospho-L-serine(in) = a 1,2-diacyl-sn-glycero-3-phospho-L-serine(out)</text>
        <dbReference type="Rhea" id="RHEA:38663"/>
        <dbReference type="ChEBI" id="CHEBI:57262"/>
    </reaction>
</comment>
<dbReference type="GO" id="GO:0034045">
    <property type="term" value="C:phagophore assembly site membrane"/>
    <property type="evidence" value="ECO:0007669"/>
    <property type="project" value="UniProtKB-SubCell"/>
</dbReference>
<evidence type="ECO:0000256" key="1">
    <source>
        <dbReference type="ARBA" id="ARBA00004406"/>
    </source>
</evidence>
<evidence type="ECO:0000256" key="8">
    <source>
        <dbReference type="ARBA" id="ARBA00023055"/>
    </source>
</evidence>
<dbReference type="GO" id="GO:0006869">
    <property type="term" value="P:lipid transport"/>
    <property type="evidence" value="ECO:0007669"/>
    <property type="project" value="UniProtKB-KW"/>
</dbReference>
<accession>A0AAU9KZP3</accession>
<dbReference type="GO" id="GO:0000045">
    <property type="term" value="P:autophagosome assembly"/>
    <property type="evidence" value="ECO:0007669"/>
    <property type="project" value="TreeGrafter"/>
</dbReference>
<proteinExistence type="inferred from homology"/>
<keyword evidence="13" id="KW-1133">Transmembrane helix</keyword>
<protein>
    <recommendedName>
        <fullName evidence="4">Autophagy-related protein 2</fullName>
    </recommendedName>
</protein>
<evidence type="ECO:0000256" key="3">
    <source>
        <dbReference type="ARBA" id="ARBA00009714"/>
    </source>
</evidence>
<evidence type="ECO:0000256" key="5">
    <source>
        <dbReference type="ARBA" id="ARBA00022448"/>
    </source>
</evidence>
<feature type="region of interest" description="Disordered" evidence="12">
    <location>
        <begin position="2587"/>
        <end position="2625"/>
    </location>
</feature>
<keyword evidence="5" id="KW-0813">Transport</keyword>
<feature type="region of interest" description="Disordered" evidence="12">
    <location>
        <begin position="1824"/>
        <end position="1904"/>
    </location>
</feature>
<dbReference type="GO" id="GO:0005789">
    <property type="term" value="C:endoplasmic reticulum membrane"/>
    <property type="evidence" value="ECO:0007669"/>
    <property type="project" value="UniProtKB-SubCell"/>
</dbReference>
<dbReference type="GO" id="GO:0032266">
    <property type="term" value="F:phosphatidylinositol-3-phosphate binding"/>
    <property type="evidence" value="ECO:0007669"/>
    <property type="project" value="TreeGrafter"/>
</dbReference>
<feature type="compositionally biased region" description="Acidic residues" evidence="12">
    <location>
        <begin position="1698"/>
        <end position="1708"/>
    </location>
</feature>
<comment type="similarity">
    <text evidence="3">Belongs to the ATG2 family.</text>
</comment>
<evidence type="ECO:0000313" key="14">
    <source>
        <dbReference type="EMBL" id="CAH0478790.1"/>
    </source>
</evidence>
<feature type="transmembrane region" description="Helical" evidence="13">
    <location>
        <begin position="2641"/>
        <end position="2662"/>
    </location>
</feature>
<evidence type="ECO:0000256" key="11">
    <source>
        <dbReference type="ARBA" id="ARBA00024615"/>
    </source>
</evidence>
<dbReference type="GO" id="GO:0034727">
    <property type="term" value="P:piecemeal microautophagy of the nucleus"/>
    <property type="evidence" value="ECO:0007669"/>
    <property type="project" value="TreeGrafter"/>
</dbReference>
<sequence length="3035" mass="333682">MQFFKQLTDPALKRLYKFVLKRMIGRFLAADELDLDQLDVHLRSGRLELCDLLLNADVLNTELCEAQGLPFKVKKGYLGSVRVSISYASIMSESCLVEIDDIEIILVPLDKHETQEIRRNDLALNAALQQNQEDSGRQERKPMMTEVVDEVSQEGLDFVASWIEQVTSKIKVTLSNICLRLETGEMHNGRDVALLCKLQWAQFMDESTSEVQNSYGRSSLDHDLQATDGRMQSMAASTLFGISRKGIKFRGVSMDLHLSSEEENGEDRWNERRRTNDSDMILHPFVASDPSKQCYIQVKLSHYEALEVPAMDADVFVRSVRVVLQPQYFLELEKIVDAFSTDPVKLNAYHFEDRYISTMFQSICDDRPGWMTGSDDGENDGGGGALNLSLKEFQRIEQLLLQYRQTQDELKNARRRRSSTEEKTTPAEGKVSIDVGKLSLAESVESHGLSDIEDDDDDGFFECESGLASSIAPGASFESLSAMGQSMYASARYGFDESEINDDRSQLSSSTIAAQSRAARRLQSRIKFHLLECECIVLYDDLPDDDDDENKEREDTLVKHNDGGSMTDSYVSRIPVKPTKTLPCVDGLERLEFSFKDVIFSSLAYSQYLLLAFTIGKFTITEKTLPRMSLDAEENEAAMLSACVLKCVDVSPVSGQRANLTANLSAQVRIDFDVVGETSAGIASLGVRVNVQPILVEWDMYLLDRAHRLLALLEEDTSKRKVASVVDLEKGAQEFAKTIDLATECMQVTLRFPMVNSDLIRFGPSSKRGLCEDRLLMTLEGVKVASYSPRAGDDSDEAAKAGALIPPQNRKGCSLPWLSEFNVSFDNAKVSLLTPENGNQRSSCLEKSVLITACSDKRSGDVCTLRLRRQVPSREELEDAITSKQNLSQDSSQSPDGASSSSPDDVNGDDNDGGRVGLNGWNLDALGRTESYERAAAAASLISVEIGLPRANAIVYKSSLDRLLVLFDALLMINPIDVDSYNQILAAAALRNRLIPSYMSMNFTLREGNVRICDYVSLPSSMSAHDPTPSGIIETEQKTLDELESKRVLFTYHFAFQTLKVFQVSQWMGQLVSRVHVLAQNTTLLEEDGRTNNVVPIMYRTPFGVSKAPILFMGVDTADQTNAMRDMKVELHLSHLSLRYDVHSKWLLQMLNLVLMEYPIPVIPLDSASTSDEESTKLFETIEGGGSYNAVPLATAPKTVFTKLFINFYDVIVDYAPQTVTSRVILVLGKVNISSNVVTGAVMQGYKVSVGDLELFLTQARAGYDDIDDVLLGNDLFLRGGTKFSNKKALKFADTFTEGRCNSLDAEYPSLLTYLENFGFLQIITMDFVDIFLRAKVPLPVHNVAPGSRGQLKGNASASLVSPELSVELNLGTANVYACFDSFNTLIELLLVWMDQLAIKPEPRDTTAYVGLEKGSDPSSASVVTNLSPATANGLRSVSATSSEFLGAQGVADCSTSSVRIEQLTIGENGVDERGSINVLDQIDEDAFGGGKKIFPGKTVATDTEARLLRTRLDLIQREKDRMVYGLERDGQLSGSELRSNYQQAERRKSLKPVRINELVIEDYYSEMRSSDGTVDESAGAFLMEPDRKNDCSPQAAAGENPWFTAARGSSPSGSKQIGFSPEREELFYNEQAARWLARESNTGVVDEDEGTFTGVAYEEKIPLFEPVDERSRVQSFVQSMNPQGGSGQANASCNDTYESDDDNDNDDVSQNHFPVGAFPAASKNCWGMQNGLDEVELSDLQTEETESSFSHQMEPMENKSMVRHSSNVIDGAEVNGVNSSDVFPNGMSMSIIDAGEDEGKEIELDFALDSDLHSRLNRLLDMGPTSGHEVHDVDGDDGESGADPKGLAHRQQGEEKQRRNRFLTSSPRAVPTRQALFSSTTNHTGAPSSFGMPSVSSPDEPTARWFYDDVRSDDGGPAMTGLPSRIYPHHVEIPIGGSATSLSFGEKECEDTIRSITRENETRRVVAPPPIVVQHVLLRNFNICMRFFGGCDWTRDASEAVRLHPPKDTDVLNDDSTEHPGSATAKKEKLLDVLFDNYVPSDGGDLFGKDRSSPLFTSAKSAPTGSFMKRNPATRTMRAASIDIMPAPRKRYFRKSGRKTEEMLELVATRIQLRLDMFNDAEAQSLASHMVLAVGDIELLDYISTSQIRKIMCYWKSEATHPRESGSSMARLQLTTVRPGAKLCDEHRLKARMLPLRINLDQEVVKFLRQFVPIENPPAPNMRPARYEIDDREDVESTLHNDGVEMKSIGESLPTAGEDVRLGVWFFQSIDIKPCKIKIDYRPNHVDYAALRAGDYLEVINLFVLEGMELVLRRVQMSGLDGWAALCEHVLVSWVQDISRHQIHKCVASVSMPPLRPFVNIGAGAADLILLPMEHYGRDRRLVRGLKKGASSFLKSVTIETLNTASKVAQGTQALLEHADDVVSSSSALRRKRLKYRQAGSRIARNSRRLGGGGIRNAQDTGGGIGGRQYLTQQPATAVEGFVQAYDSFARELHVAAKTIVAVPLVEYKKTGSQGYVRSVIRAVPVAVLRPMIGASEAVAKALIGVRNGVDPELKEDIENKFKDFRAILSSSDSIVSNSNDSSLLEDSTVLETPEASVEPIETTLSDKKETFASSSPPSERTPAPVIEETRHDKKTGSDIGLAIGVSLGVLVLVIAILLFLRSRRKRHEKNRKSVHSPPAGATCLTVPAHRGFKKEHELGMPEMSIELSPDELGLSKGFDVSYASSARTSTASNQLNTSVASSTDSSVFNTKGGLSPTFSNRKMASYSYHYRESEGNGNGNSQFASSTTFHLTGMIGNGHASSRGLYNSSRVPRSRKLSAPDEYAELITATNAHGKMNVESLNESPQTVYADFTQSSVSENEMDISMGPDEDNHSFLAPLPPPPAPVRPRPMPMVPRTSEESMGPDSPMARRSKRTGSVYDTIPNLSGERISTLARTSDENSHTMSTASFMSESSISSTSTRDSAATSACGSAFVSSVPIMQLSNVDDSDYGEVPSSERPSSASESSGSTNMARSGSLIALNLEGKGASSEVAI</sequence>
<feature type="region of interest" description="Disordered" evidence="12">
    <location>
        <begin position="874"/>
        <end position="913"/>
    </location>
</feature>
<feature type="region of interest" description="Disordered" evidence="12">
    <location>
        <begin position="410"/>
        <end position="429"/>
    </location>
</feature>
<dbReference type="GO" id="GO:0061723">
    <property type="term" value="P:glycophagy"/>
    <property type="evidence" value="ECO:0007669"/>
    <property type="project" value="TreeGrafter"/>
</dbReference>
<keyword evidence="13" id="KW-0812">Transmembrane</keyword>
<feature type="region of interest" description="Disordered" evidence="12">
    <location>
        <begin position="1679"/>
        <end position="1715"/>
    </location>
</feature>
<evidence type="ECO:0000313" key="15">
    <source>
        <dbReference type="Proteomes" id="UP001160483"/>
    </source>
</evidence>
<feature type="region of interest" description="Disordered" evidence="12">
    <location>
        <begin position="2881"/>
        <end position="2956"/>
    </location>
</feature>
<evidence type="ECO:0000256" key="13">
    <source>
        <dbReference type="SAM" id="Phobius"/>
    </source>
</evidence>
<dbReference type="GO" id="GO:0061908">
    <property type="term" value="C:phagophore"/>
    <property type="evidence" value="ECO:0007669"/>
    <property type="project" value="TreeGrafter"/>
</dbReference>
<evidence type="ECO:0000256" key="10">
    <source>
        <dbReference type="ARBA" id="ARBA00024479"/>
    </source>
</evidence>
<evidence type="ECO:0000256" key="12">
    <source>
        <dbReference type="SAM" id="MobiDB-lite"/>
    </source>
</evidence>
<dbReference type="PANTHER" id="PTHR13190">
    <property type="entry name" value="AUTOPHAGY-RELATED 2, ISOFORM A"/>
    <property type="match status" value="1"/>
</dbReference>
<dbReference type="PANTHER" id="PTHR13190:SF1">
    <property type="entry name" value="AUTOPHAGY-RELATED 2, ISOFORM A"/>
    <property type="match status" value="1"/>
</dbReference>
<comment type="caution">
    <text evidence="14">The sequence shown here is derived from an EMBL/GenBank/DDBJ whole genome shotgun (WGS) entry which is preliminary data.</text>
</comment>
<dbReference type="GO" id="GO:0043495">
    <property type="term" value="F:protein-membrane adaptor activity"/>
    <property type="evidence" value="ECO:0007669"/>
    <property type="project" value="TreeGrafter"/>
</dbReference>
<dbReference type="Proteomes" id="UP001160483">
    <property type="component" value="Unassembled WGS sequence"/>
</dbReference>
<dbReference type="Pfam" id="PF13329">
    <property type="entry name" value="ATG2_CAD"/>
    <property type="match status" value="2"/>
</dbReference>
<feature type="compositionally biased region" description="Pro residues" evidence="12">
    <location>
        <begin position="2881"/>
        <end position="2895"/>
    </location>
</feature>
<evidence type="ECO:0000256" key="9">
    <source>
        <dbReference type="ARBA" id="ARBA00023136"/>
    </source>
</evidence>
<comment type="subcellular location">
    <subcellularLocation>
        <location evidence="1">Endoplasmic reticulum membrane</location>
        <topology evidence="1">Peripheral membrane protein</topology>
    </subcellularLocation>
    <subcellularLocation>
        <location evidence="2">Preautophagosomal structure membrane</location>
        <topology evidence="2">Peripheral membrane protein</topology>
    </subcellularLocation>
</comment>
<feature type="compositionally biased region" description="Polar residues" evidence="12">
    <location>
        <begin position="1876"/>
        <end position="1888"/>
    </location>
</feature>
<evidence type="ECO:0000256" key="6">
    <source>
        <dbReference type="ARBA" id="ARBA00022824"/>
    </source>
</evidence>
<keyword evidence="7" id="KW-0072">Autophagy</keyword>
<keyword evidence="8" id="KW-0445">Lipid transport</keyword>
<feature type="compositionally biased region" description="Basic and acidic residues" evidence="12">
    <location>
        <begin position="550"/>
        <end position="562"/>
    </location>
</feature>
<reference evidence="14" key="1">
    <citation type="submission" date="2021-11" db="EMBL/GenBank/DDBJ databases">
        <authorList>
            <person name="Islam A."/>
            <person name="Islam S."/>
            <person name="Flora M.S."/>
            <person name="Rahman M."/>
            <person name="Ziaur R.M."/>
            <person name="Epstein J.H."/>
            <person name="Hassan M."/>
            <person name="Klassen M."/>
            <person name="Woodard K."/>
            <person name="Webb A."/>
            <person name="Webby R.J."/>
            <person name="El Zowalaty M.E."/>
        </authorList>
    </citation>
    <scope>NUCLEOTIDE SEQUENCE</scope>
    <source>
        <strain evidence="14">Pbs3</strain>
    </source>
</reference>
<evidence type="ECO:0000256" key="7">
    <source>
        <dbReference type="ARBA" id="ARBA00023006"/>
    </source>
</evidence>
<organism evidence="14 15">
    <name type="scientific">Peronospora belbahrii</name>
    <dbReference type="NCBI Taxonomy" id="622444"/>
    <lineage>
        <taxon>Eukaryota</taxon>
        <taxon>Sar</taxon>
        <taxon>Stramenopiles</taxon>
        <taxon>Oomycota</taxon>
        <taxon>Peronosporomycetes</taxon>
        <taxon>Peronosporales</taxon>
        <taxon>Peronosporaceae</taxon>
        <taxon>Peronospora</taxon>
    </lineage>
</organism>
<keyword evidence="6" id="KW-0256">Endoplasmic reticulum</keyword>
<feature type="compositionally biased region" description="Basic and acidic residues" evidence="12">
    <location>
        <begin position="410"/>
        <end position="425"/>
    </location>
</feature>
<dbReference type="GO" id="GO:0000422">
    <property type="term" value="P:autophagy of mitochondrion"/>
    <property type="evidence" value="ECO:0007669"/>
    <property type="project" value="TreeGrafter"/>
</dbReference>
<dbReference type="GO" id="GO:0061709">
    <property type="term" value="P:reticulophagy"/>
    <property type="evidence" value="ECO:0007669"/>
    <property type="project" value="TreeGrafter"/>
</dbReference>
<dbReference type="EMBL" id="CAKKTJ010000276">
    <property type="protein sequence ID" value="CAH0478790.1"/>
    <property type="molecule type" value="Genomic_DNA"/>
</dbReference>
<feature type="compositionally biased region" description="Polar residues" evidence="12">
    <location>
        <begin position="1679"/>
        <end position="1697"/>
    </location>
</feature>
<feature type="compositionally biased region" description="Low complexity" evidence="12">
    <location>
        <begin position="2947"/>
        <end position="2956"/>
    </location>
</feature>
<gene>
    <name evidence="14" type="ORF">PBS003_LOCUS5472</name>
</gene>
<feature type="compositionally biased region" description="Low complexity" evidence="12">
    <location>
        <begin position="888"/>
        <end position="905"/>
    </location>
</feature>
<feature type="region of interest" description="Disordered" evidence="12">
    <location>
        <begin position="544"/>
        <end position="564"/>
    </location>
</feature>
<dbReference type="InterPro" id="IPR026849">
    <property type="entry name" value="ATG2"/>
</dbReference>
<feature type="region of interest" description="Disordered" evidence="12">
    <location>
        <begin position="2987"/>
        <end position="3013"/>
    </location>
</feature>
<name>A0AAU9KZP3_9STRA</name>
<evidence type="ECO:0000256" key="4">
    <source>
        <dbReference type="ARBA" id="ARBA00018070"/>
    </source>
</evidence>
<feature type="compositionally biased region" description="Low complexity" evidence="12">
    <location>
        <begin position="2996"/>
        <end position="3010"/>
    </location>
</feature>
<evidence type="ECO:0000256" key="2">
    <source>
        <dbReference type="ARBA" id="ARBA00004623"/>
    </source>
</evidence>
<comment type="catalytic activity">
    <reaction evidence="11">
        <text>a 1,2-diacyl-sn-glycero-3-phosphoethanolamine(in) = a 1,2-diacyl-sn-glycero-3-phosphoethanolamine(out)</text>
        <dbReference type="Rhea" id="RHEA:38895"/>
        <dbReference type="ChEBI" id="CHEBI:64612"/>
    </reaction>
</comment>